<dbReference type="EMBL" id="NQYH01000004">
    <property type="protein sequence ID" value="RIY41378.1"/>
    <property type="molecule type" value="Genomic_DNA"/>
</dbReference>
<organism evidence="2 3">
    <name type="scientific">Neopusillimonas maritima</name>
    <dbReference type="NCBI Taxonomy" id="2026239"/>
    <lineage>
        <taxon>Bacteria</taxon>
        <taxon>Pseudomonadati</taxon>
        <taxon>Pseudomonadota</taxon>
        <taxon>Betaproteobacteria</taxon>
        <taxon>Burkholderiales</taxon>
        <taxon>Alcaligenaceae</taxon>
        <taxon>Neopusillimonas</taxon>
    </lineage>
</organism>
<dbReference type="InterPro" id="IPR007486">
    <property type="entry name" value="YebE"/>
</dbReference>
<accession>A0A3A1YVZ5</accession>
<evidence type="ECO:0000256" key="1">
    <source>
        <dbReference type="SAM" id="MobiDB-lite"/>
    </source>
</evidence>
<proteinExistence type="predicted"/>
<dbReference type="Pfam" id="PF04391">
    <property type="entry name" value="DUF533"/>
    <property type="match status" value="1"/>
</dbReference>
<dbReference type="Gene3D" id="1.10.3680.10">
    <property type="entry name" value="TerB-like"/>
    <property type="match status" value="1"/>
</dbReference>
<sequence>MSIQNLLQQMLSSGQQAGQSAGTQLNDLGRKTGLGGFGGGALTGGALGLLLGNKKFRKMGGKVATYGAAAALGAVALKAYQDWQTQRSTNNAPASAQPTPMAGAQAAQASSTALGWSEKDTETHSQAVLAAMIGAAKADGHIGDSERTLLEAEVARLGSTQDQAWFHAELQKPADPAAVAQQAATPEMAAEMYLASLLVIDDQSFMERAYLDELAKQLKLEPGLKNNLEGQVKNLA</sequence>
<dbReference type="SUPFAM" id="SSF158682">
    <property type="entry name" value="TerB-like"/>
    <property type="match status" value="1"/>
</dbReference>
<reference evidence="2 3" key="1">
    <citation type="submission" date="2017-08" db="EMBL/GenBank/DDBJ databases">
        <title>Pusillimonas indicus sp. nov., a member of the family Alcaligenaceae isolated from surface seawater.</title>
        <authorList>
            <person name="Li J."/>
        </authorList>
    </citation>
    <scope>NUCLEOTIDE SEQUENCE [LARGE SCALE GENOMIC DNA]</scope>
    <source>
        <strain evidence="2 3">L52-1-41</strain>
    </source>
</reference>
<comment type="caution">
    <text evidence="2">The sequence shown here is derived from an EMBL/GenBank/DDBJ whole genome shotgun (WGS) entry which is preliminary data.</text>
</comment>
<dbReference type="AlphaFoldDB" id="A0A3A1YVZ5"/>
<feature type="region of interest" description="Disordered" evidence="1">
    <location>
        <begin position="88"/>
        <end position="118"/>
    </location>
</feature>
<feature type="compositionally biased region" description="Low complexity" evidence="1">
    <location>
        <begin position="96"/>
        <end position="113"/>
    </location>
</feature>
<dbReference type="CDD" id="cd07178">
    <property type="entry name" value="terB_like_YebE"/>
    <property type="match status" value="1"/>
</dbReference>
<evidence type="ECO:0000313" key="2">
    <source>
        <dbReference type="EMBL" id="RIY41378.1"/>
    </source>
</evidence>
<protein>
    <recommendedName>
        <fullName evidence="4">Protein YebE</fullName>
    </recommendedName>
</protein>
<evidence type="ECO:0000313" key="3">
    <source>
        <dbReference type="Proteomes" id="UP000266206"/>
    </source>
</evidence>
<dbReference type="OrthoDB" id="5459344at2"/>
<dbReference type="Proteomes" id="UP000266206">
    <property type="component" value="Unassembled WGS sequence"/>
</dbReference>
<dbReference type="RefSeq" id="WP_119515908.1">
    <property type="nucleotide sequence ID" value="NZ_NQYH01000004.1"/>
</dbReference>
<gene>
    <name evidence="2" type="ORF">CJP73_06860</name>
</gene>
<evidence type="ECO:0008006" key="4">
    <source>
        <dbReference type="Google" id="ProtNLM"/>
    </source>
</evidence>
<dbReference type="InterPro" id="IPR029024">
    <property type="entry name" value="TerB-like"/>
</dbReference>
<name>A0A3A1YVZ5_9BURK</name>